<feature type="region of interest" description="Disordered" evidence="1">
    <location>
        <begin position="243"/>
        <end position="271"/>
    </location>
</feature>
<evidence type="ECO:0000256" key="1">
    <source>
        <dbReference type="SAM" id="MobiDB-lite"/>
    </source>
</evidence>
<feature type="compositionally biased region" description="Low complexity" evidence="1">
    <location>
        <begin position="326"/>
        <end position="335"/>
    </location>
</feature>
<sequence>MCKHCAKNGPLMIAGEKLSTYLEADSAKKAWTLKFCADLEAKLMMILSRRLRSDAMKFLDPNLIASEVMADHLIKDIGLDFDYKDELRSVVIRGLLAQAKGTLSDVIAWEAIFKVENGKDENLFQWRVGFILNDMTTIENAKKYIKDKRAEENVVYQYRLRLAMSARGPLPITTNLAQPQYTTQAPVPAAPAQPSTVSQPAPAFQPAPAPQPLSVDTQRAQGFVEGLDSISASHSSLDFGSAANPITLDTDEDGGPSRYTHAHTPRVSSPLATVSPYTAADLVAQQSAVPRTRPETGFHQPIANANAPGNRQSAPSAAKPPKRRSSATSTRATRPPSRRRGRRANASSIS</sequence>
<organism evidence="2 3">
    <name type="scientific">Fusarium falciforme</name>
    <dbReference type="NCBI Taxonomy" id="195108"/>
    <lineage>
        <taxon>Eukaryota</taxon>
        <taxon>Fungi</taxon>
        <taxon>Dikarya</taxon>
        <taxon>Ascomycota</taxon>
        <taxon>Pezizomycotina</taxon>
        <taxon>Sordariomycetes</taxon>
        <taxon>Hypocreomycetidae</taxon>
        <taxon>Hypocreales</taxon>
        <taxon>Nectriaceae</taxon>
        <taxon>Fusarium</taxon>
        <taxon>Fusarium solani species complex</taxon>
    </lineage>
</organism>
<dbReference type="AlphaFoldDB" id="A0A9W8QW67"/>
<feature type="compositionally biased region" description="Low complexity" evidence="1">
    <location>
        <begin position="182"/>
        <end position="202"/>
    </location>
</feature>
<reference evidence="2" key="1">
    <citation type="submission" date="2022-09" db="EMBL/GenBank/DDBJ databases">
        <title>Fusarium specimens isolated from Avocado Roots.</title>
        <authorList>
            <person name="Stajich J."/>
            <person name="Roper C."/>
            <person name="Heimlech-Rivalta G."/>
        </authorList>
    </citation>
    <scope>NUCLEOTIDE SEQUENCE</scope>
    <source>
        <strain evidence="2">A02</strain>
    </source>
</reference>
<evidence type="ECO:0000313" key="3">
    <source>
        <dbReference type="Proteomes" id="UP001152087"/>
    </source>
</evidence>
<evidence type="ECO:0000313" key="2">
    <source>
        <dbReference type="EMBL" id="KAJ4180688.1"/>
    </source>
</evidence>
<keyword evidence="3" id="KW-1185">Reference proteome</keyword>
<accession>A0A9W8QW67</accession>
<dbReference type="Proteomes" id="UP001152087">
    <property type="component" value="Unassembled WGS sequence"/>
</dbReference>
<feature type="region of interest" description="Disordered" evidence="1">
    <location>
        <begin position="182"/>
        <end position="214"/>
    </location>
</feature>
<protein>
    <submittedName>
        <fullName evidence="2">Uncharacterized protein</fullName>
    </submittedName>
</protein>
<feature type="region of interest" description="Disordered" evidence="1">
    <location>
        <begin position="290"/>
        <end position="350"/>
    </location>
</feature>
<gene>
    <name evidence="2" type="ORF">NW755_011583</name>
</gene>
<dbReference type="EMBL" id="JAOQAV010000046">
    <property type="protein sequence ID" value="KAJ4180688.1"/>
    <property type="molecule type" value="Genomic_DNA"/>
</dbReference>
<comment type="caution">
    <text evidence="2">The sequence shown here is derived from an EMBL/GenBank/DDBJ whole genome shotgun (WGS) entry which is preliminary data.</text>
</comment>
<name>A0A9W8QW67_9HYPO</name>
<proteinExistence type="predicted"/>